<dbReference type="EMBL" id="CAMGYJ010000007">
    <property type="protein sequence ID" value="CAI0447495.1"/>
    <property type="molecule type" value="Genomic_DNA"/>
</dbReference>
<feature type="coiled-coil region" evidence="13">
    <location>
        <begin position="567"/>
        <end position="594"/>
    </location>
</feature>
<evidence type="ECO:0000256" key="6">
    <source>
        <dbReference type="ARBA" id="ARBA00022723"/>
    </source>
</evidence>
<keyword evidence="9" id="KW-0067">ATP-binding</keyword>
<proteinExistence type="inferred from homology"/>
<keyword evidence="7" id="KW-0547">Nucleotide-binding</keyword>
<keyword evidence="3" id="KW-0808">Transferase</keyword>
<dbReference type="Pfam" id="PF12169">
    <property type="entry name" value="DNA_pol3_gamma3"/>
    <property type="match status" value="1"/>
</dbReference>
<dbReference type="GO" id="GO:0006281">
    <property type="term" value="P:DNA repair"/>
    <property type="evidence" value="ECO:0007669"/>
    <property type="project" value="TreeGrafter"/>
</dbReference>
<dbReference type="GO" id="GO:0003689">
    <property type="term" value="F:DNA clamp loader activity"/>
    <property type="evidence" value="ECO:0007669"/>
    <property type="project" value="TreeGrafter"/>
</dbReference>
<dbReference type="InterPro" id="IPR022754">
    <property type="entry name" value="DNA_pol_III_gamma-3"/>
</dbReference>
<dbReference type="InterPro" id="IPR054506">
    <property type="entry name" value="DnaA_N-like_STI"/>
</dbReference>
<dbReference type="PANTHER" id="PTHR11669">
    <property type="entry name" value="REPLICATION FACTOR C / DNA POLYMERASE III GAMMA-TAU SUBUNIT"/>
    <property type="match status" value="1"/>
</dbReference>
<evidence type="ECO:0000256" key="13">
    <source>
        <dbReference type="SAM" id="Coils"/>
    </source>
</evidence>
<dbReference type="Pfam" id="PF22608">
    <property type="entry name" value="DNAX_ATPase_lid"/>
    <property type="match status" value="1"/>
</dbReference>
<keyword evidence="17" id="KW-1185">Reference proteome</keyword>
<dbReference type="GO" id="GO:0005524">
    <property type="term" value="F:ATP binding"/>
    <property type="evidence" value="ECO:0007669"/>
    <property type="project" value="UniProtKB-KW"/>
</dbReference>
<evidence type="ECO:0000259" key="15">
    <source>
        <dbReference type="SMART" id="SM00382"/>
    </source>
</evidence>
<evidence type="ECO:0000256" key="14">
    <source>
        <dbReference type="SAM" id="MobiDB-lite"/>
    </source>
</evidence>
<accession>A0AAV0MP37</accession>
<feature type="region of interest" description="Disordered" evidence="14">
    <location>
        <begin position="136"/>
        <end position="175"/>
    </location>
</feature>
<keyword evidence="11 13" id="KW-0175">Coiled coil</keyword>
<evidence type="ECO:0000256" key="3">
    <source>
        <dbReference type="ARBA" id="ARBA00022679"/>
    </source>
</evidence>
<dbReference type="AlphaFoldDB" id="A0AAV0MP37"/>
<dbReference type="SMART" id="SM00382">
    <property type="entry name" value="AAA"/>
    <property type="match status" value="1"/>
</dbReference>
<reference evidence="16" key="1">
    <citation type="submission" date="2022-08" db="EMBL/GenBank/DDBJ databases">
        <authorList>
            <person name="Gutierrez-Valencia J."/>
        </authorList>
    </citation>
    <scope>NUCLEOTIDE SEQUENCE</scope>
</reference>
<dbReference type="InterPro" id="IPR008921">
    <property type="entry name" value="DNA_pol3_clamp-load_cplx_C"/>
</dbReference>
<dbReference type="Proteomes" id="UP001154282">
    <property type="component" value="Unassembled WGS sequence"/>
</dbReference>
<comment type="caution">
    <text evidence="16">The sequence shown here is derived from an EMBL/GenBank/DDBJ whole genome shotgun (WGS) entry which is preliminary data.</text>
</comment>
<keyword evidence="6" id="KW-0479">Metal-binding</keyword>
<comment type="catalytic activity">
    <reaction evidence="12">
        <text>DNA(n) + a 2'-deoxyribonucleoside 5'-triphosphate = DNA(n+1) + diphosphate</text>
        <dbReference type="Rhea" id="RHEA:22508"/>
        <dbReference type="Rhea" id="RHEA-COMP:17339"/>
        <dbReference type="Rhea" id="RHEA-COMP:17340"/>
        <dbReference type="ChEBI" id="CHEBI:33019"/>
        <dbReference type="ChEBI" id="CHEBI:61560"/>
        <dbReference type="ChEBI" id="CHEBI:173112"/>
        <dbReference type="EC" id="2.7.7.7"/>
    </reaction>
</comment>
<gene>
    <name evidence="16" type="ORF">LITE_LOCUS29420</name>
</gene>
<sequence>MMDGRRHSVDIPISRTLVALRRVRSLRDPSTNSMSKFSTLLENVNWETTSSHELSLRLMNDRDAVGSSPVGFPGFGNVALEQHKEDEVTDMGDLAAYPGGKVAEELDNCESNPKEILVNQPLIERYERQMELACASPLEDVDSTSEPMETRDPPASREKSRHKYHVQPSSLGGDILSRVGSPSLSMSEAFSSRSASLYQDEDANFAVQSERGCGITCCWSRTPRLRESYPYSSGGESYPLLSRDEASPHGRWKYTSNETPRSLSQKFRPRSFNDMVGQNVVVRSLLGAISRGRVTSFYLFHGPRGTGKTSASRIFAAALNCISLEEHKPCGLCRECLVFFSGRSRDVKEVDPTRVNRVDRMRSLMKSAETPPVSSRFKVLIVDECHLLDEETWSTFLNSLENLSQHVVFLMITPDVDKLPRSAVARAQRYHFQMLKDSDIAVRLRDICVQERLDFEQVALDLIAAKSNGSLRDAEMMLDQLSLLGKRITVSLVYELIGVVSDDEMLDLLDLALSSDTSNTVIKARELMRSRIDPTQLVSQLANLIMDILASKSEEDNSEARKRFSMRHASEADMQRLRNALKILSETEKQLRMSKSQSTWLTVALLQLSSLENSLGANDSKSSCRSAHEKDGDFSSTSSAAERESHKHIVPCSCGKLHQLGIERDWEATLESIWDKATQLCRSNSLKSFLRKQGKLSALSVNQDLAIAELQFHHRDSVSKAERSWKLIASLLQSILGCNVEIRINLVLYAPTSRCARLRKLSFGLFNCSRRIQQKKAKSSLPYGSSDSDYSDLTSEKPMIKDKVVLPESCHHRLEMVRALRSAEGNVLSMGTTSSHRSLLQDNAAPKTPGCGTESVKKEWESNHDCGFSQDCKEDQSRCFPRKLGLQRRSCSPENNTRVIYVGNKLQDNSLQLPISNSESAGTYACIDGGTYVCGSDYDTNNSKSENGLRDQSATLCWRTPVSPRRKEWWVPHERQRSPLVGWVLPCGTAK</sequence>
<evidence type="ECO:0000256" key="9">
    <source>
        <dbReference type="ARBA" id="ARBA00022840"/>
    </source>
</evidence>
<comment type="similarity">
    <text evidence="1">Belongs to the DnaX/STICHEL family.</text>
</comment>
<feature type="compositionally biased region" description="Basic and acidic residues" evidence="14">
    <location>
        <begin position="148"/>
        <end position="158"/>
    </location>
</feature>
<dbReference type="SUPFAM" id="SSF48019">
    <property type="entry name" value="post-AAA+ oligomerization domain-like"/>
    <property type="match status" value="1"/>
</dbReference>
<keyword evidence="4" id="KW-0548">Nucleotidyltransferase</keyword>
<dbReference type="GO" id="GO:0003677">
    <property type="term" value="F:DNA binding"/>
    <property type="evidence" value="ECO:0007669"/>
    <property type="project" value="InterPro"/>
</dbReference>
<keyword evidence="5" id="KW-0235">DNA replication</keyword>
<dbReference type="GO" id="GO:0009360">
    <property type="term" value="C:DNA polymerase III complex"/>
    <property type="evidence" value="ECO:0007669"/>
    <property type="project" value="InterPro"/>
</dbReference>
<dbReference type="EC" id="2.7.7.7" evidence="2"/>
<dbReference type="GO" id="GO:0046872">
    <property type="term" value="F:metal ion binding"/>
    <property type="evidence" value="ECO:0007669"/>
    <property type="project" value="UniProtKB-KW"/>
</dbReference>
<dbReference type="Pfam" id="PF23007">
    <property type="entry name" value="DnaA_N-like_STI"/>
    <property type="match status" value="1"/>
</dbReference>
<dbReference type="Gene3D" id="3.40.50.300">
    <property type="entry name" value="P-loop containing nucleotide triphosphate hydrolases"/>
    <property type="match status" value="1"/>
</dbReference>
<evidence type="ECO:0000256" key="11">
    <source>
        <dbReference type="ARBA" id="ARBA00023054"/>
    </source>
</evidence>
<evidence type="ECO:0000256" key="12">
    <source>
        <dbReference type="ARBA" id="ARBA00049244"/>
    </source>
</evidence>
<evidence type="ECO:0000256" key="2">
    <source>
        <dbReference type="ARBA" id="ARBA00012417"/>
    </source>
</evidence>
<dbReference type="InterPro" id="IPR050238">
    <property type="entry name" value="DNA_Rep/Repair_Clamp_Loader"/>
</dbReference>
<evidence type="ECO:0000256" key="7">
    <source>
        <dbReference type="ARBA" id="ARBA00022741"/>
    </source>
</evidence>
<dbReference type="GO" id="GO:0005663">
    <property type="term" value="C:DNA replication factor C complex"/>
    <property type="evidence" value="ECO:0007669"/>
    <property type="project" value="TreeGrafter"/>
</dbReference>
<dbReference type="Pfam" id="PF13177">
    <property type="entry name" value="DNA_pol3_delta2"/>
    <property type="match status" value="1"/>
</dbReference>
<dbReference type="Gene3D" id="1.10.8.60">
    <property type="match status" value="1"/>
</dbReference>
<dbReference type="PANTHER" id="PTHR11669:SF0">
    <property type="entry name" value="PROTEIN STICHEL-LIKE 2"/>
    <property type="match status" value="1"/>
</dbReference>
<evidence type="ECO:0000313" key="16">
    <source>
        <dbReference type="EMBL" id="CAI0447495.1"/>
    </source>
</evidence>
<evidence type="ECO:0000256" key="5">
    <source>
        <dbReference type="ARBA" id="ARBA00022705"/>
    </source>
</evidence>
<dbReference type="SUPFAM" id="SSF52540">
    <property type="entry name" value="P-loop containing nucleoside triphosphate hydrolases"/>
    <property type="match status" value="1"/>
</dbReference>
<organism evidence="16 17">
    <name type="scientific">Linum tenue</name>
    <dbReference type="NCBI Taxonomy" id="586396"/>
    <lineage>
        <taxon>Eukaryota</taxon>
        <taxon>Viridiplantae</taxon>
        <taxon>Streptophyta</taxon>
        <taxon>Embryophyta</taxon>
        <taxon>Tracheophyta</taxon>
        <taxon>Spermatophyta</taxon>
        <taxon>Magnoliopsida</taxon>
        <taxon>eudicotyledons</taxon>
        <taxon>Gunneridae</taxon>
        <taxon>Pentapetalae</taxon>
        <taxon>rosids</taxon>
        <taxon>fabids</taxon>
        <taxon>Malpighiales</taxon>
        <taxon>Linaceae</taxon>
        <taxon>Linum</taxon>
    </lineage>
</organism>
<dbReference type="GO" id="GO:0003887">
    <property type="term" value="F:DNA-directed DNA polymerase activity"/>
    <property type="evidence" value="ECO:0007669"/>
    <property type="project" value="UniProtKB-KW"/>
</dbReference>
<dbReference type="InterPro" id="IPR045085">
    <property type="entry name" value="HLD_clamp_pol_III_gamma_tau"/>
</dbReference>
<evidence type="ECO:0000256" key="10">
    <source>
        <dbReference type="ARBA" id="ARBA00022932"/>
    </source>
</evidence>
<keyword evidence="8" id="KW-0862">Zinc</keyword>
<name>A0AAV0MP37_9ROSI</name>
<dbReference type="NCBIfam" id="TIGR02397">
    <property type="entry name" value="dnaX_nterm"/>
    <property type="match status" value="1"/>
</dbReference>
<feature type="domain" description="AAA+ ATPase" evidence="15">
    <location>
        <begin position="294"/>
        <end position="435"/>
    </location>
</feature>
<evidence type="ECO:0000313" key="17">
    <source>
        <dbReference type="Proteomes" id="UP001154282"/>
    </source>
</evidence>
<dbReference type="InterPro" id="IPR012763">
    <property type="entry name" value="DNA_pol_III_sug/sutau_N"/>
</dbReference>
<evidence type="ECO:0000256" key="4">
    <source>
        <dbReference type="ARBA" id="ARBA00022695"/>
    </source>
</evidence>
<dbReference type="Gene3D" id="1.20.272.10">
    <property type="match status" value="1"/>
</dbReference>
<evidence type="ECO:0000256" key="8">
    <source>
        <dbReference type="ARBA" id="ARBA00022833"/>
    </source>
</evidence>
<dbReference type="InterPro" id="IPR003593">
    <property type="entry name" value="AAA+_ATPase"/>
</dbReference>
<dbReference type="CDD" id="cd18137">
    <property type="entry name" value="HLD_clamp_pol_III_gamma_tau"/>
    <property type="match status" value="1"/>
</dbReference>
<dbReference type="InterPro" id="IPR027417">
    <property type="entry name" value="P-loop_NTPase"/>
</dbReference>
<dbReference type="GO" id="GO:0006261">
    <property type="term" value="P:DNA-templated DNA replication"/>
    <property type="evidence" value="ECO:0007669"/>
    <property type="project" value="TreeGrafter"/>
</dbReference>
<protein>
    <recommendedName>
        <fullName evidence="2">DNA-directed DNA polymerase</fullName>
        <ecNumber evidence="2">2.7.7.7</ecNumber>
    </recommendedName>
</protein>
<dbReference type="FunFam" id="1.10.8.60:FF:000013">
    <property type="entry name" value="DNA polymerase III subunit gamma/tau"/>
    <property type="match status" value="1"/>
</dbReference>
<feature type="region of interest" description="Disordered" evidence="14">
    <location>
        <begin position="618"/>
        <end position="642"/>
    </location>
</feature>
<evidence type="ECO:0000256" key="1">
    <source>
        <dbReference type="ARBA" id="ARBA00006360"/>
    </source>
</evidence>
<keyword evidence="10" id="KW-0239">DNA-directed DNA polymerase</keyword>